<evidence type="ECO:0000313" key="2">
    <source>
        <dbReference type="EMBL" id="MBB4862160.1"/>
    </source>
</evidence>
<accession>A0A7W7P0B0</accession>
<dbReference type="AlphaFoldDB" id="A0A7W7P0B0"/>
<evidence type="ECO:0000256" key="1">
    <source>
        <dbReference type="SAM" id="MobiDB-lite"/>
    </source>
</evidence>
<name>A0A7W7P0B0_PSENT</name>
<protein>
    <submittedName>
        <fullName evidence="2">Uncharacterized protein</fullName>
    </submittedName>
</protein>
<feature type="region of interest" description="Disordered" evidence="1">
    <location>
        <begin position="1"/>
        <end position="42"/>
    </location>
</feature>
<reference evidence="2 3" key="1">
    <citation type="submission" date="2020-08" db="EMBL/GenBank/DDBJ databases">
        <title>Functional genomics of gut bacteria from endangered species of beetles.</title>
        <authorList>
            <person name="Carlos-Shanley C."/>
        </authorList>
    </citation>
    <scope>NUCLEOTIDE SEQUENCE [LARGE SCALE GENOMIC DNA]</scope>
    <source>
        <strain evidence="2 3">S00179</strain>
    </source>
</reference>
<dbReference type="Proteomes" id="UP000566995">
    <property type="component" value="Unassembled WGS sequence"/>
</dbReference>
<gene>
    <name evidence="2" type="ORF">HNP46_000998</name>
</gene>
<dbReference type="RefSeq" id="WP_184586387.1">
    <property type="nucleotide sequence ID" value="NZ_JACHLI010000003.1"/>
</dbReference>
<comment type="caution">
    <text evidence="2">The sequence shown here is derived from an EMBL/GenBank/DDBJ whole genome shotgun (WGS) entry which is preliminary data.</text>
</comment>
<evidence type="ECO:0000313" key="3">
    <source>
        <dbReference type="Proteomes" id="UP000566995"/>
    </source>
</evidence>
<sequence>MDSDRTAGSFDLFPGEGRRQATPASRGATTAGGSLQPVADQRPQESVNQALIDELALLLAELQRQSEL</sequence>
<organism evidence="2 3">
    <name type="scientific">Pseudomonas nitroreducens</name>
    <dbReference type="NCBI Taxonomy" id="46680"/>
    <lineage>
        <taxon>Bacteria</taxon>
        <taxon>Pseudomonadati</taxon>
        <taxon>Pseudomonadota</taxon>
        <taxon>Gammaproteobacteria</taxon>
        <taxon>Pseudomonadales</taxon>
        <taxon>Pseudomonadaceae</taxon>
        <taxon>Pseudomonas</taxon>
    </lineage>
</organism>
<proteinExistence type="predicted"/>
<dbReference type="EMBL" id="JACHLI010000003">
    <property type="protein sequence ID" value="MBB4862160.1"/>
    <property type="molecule type" value="Genomic_DNA"/>
</dbReference>